<proteinExistence type="predicted"/>
<dbReference type="RefSeq" id="WP_143938419.1">
    <property type="nucleotide sequence ID" value="NZ_VKKG01000004.1"/>
</dbReference>
<protein>
    <submittedName>
        <fullName evidence="1">Uncharacterized protein</fullName>
    </submittedName>
</protein>
<organism evidence="1 2">
    <name type="scientific">Tessaracoccus rhinocerotis</name>
    <dbReference type="NCBI Taxonomy" id="1689449"/>
    <lineage>
        <taxon>Bacteria</taxon>
        <taxon>Bacillati</taxon>
        <taxon>Actinomycetota</taxon>
        <taxon>Actinomycetes</taxon>
        <taxon>Propionibacteriales</taxon>
        <taxon>Propionibacteriaceae</taxon>
        <taxon>Tessaracoccus</taxon>
    </lineage>
</organism>
<dbReference type="EMBL" id="VKKG01000004">
    <property type="protein sequence ID" value="TRY17679.1"/>
    <property type="molecule type" value="Genomic_DNA"/>
</dbReference>
<keyword evidence="2" id="KW-1185">Reference proteome</keyword>
<accession>A0A553JZ04</accession>
<dbReference type="Proteomes" id="UP000317638">
    <property type="component" value="Unassembled WGS sequence"/>
</dbReference>
<evidence type="ECO:0000313" key="1">
    <source>
        <dbReference type="EMBL" id="TRY17679.1"/>
    </source>
</evidence>
<evidence type="ECO:0000313" key="2">
    <source>
        <dbReference type="Proteomes" id="UP000317638"/>
    </source>
</evidence>
<reference evidence="1 2" key="1">
    <citation type="submission" date="2019-07" db="EMBL/GenBank/DDBJ databases">
        <authorList>
            <person name="Zhou L.-Y."/>
        </authorList>
    </citation>
    <scope>NUCLEOTIDE SEQUENCE [LARGE SCALE GENOMIC DNA]</scope>
    <source>
        <strain evidence="1 2">YIM 101269</strain>
    </source>
</reference>
<gene>
    <name evidence="1" type="ORF">FOJ82_10350</name>
</gene>
<comment type="caution">
    <text evidence="1">The sequence shown here is derived from an EMBL/GenBank/DDBJ whole genome shotgun (WGS) entry which is preliminary data.</text>
</comment>
<name>A0A553JZ04_9ACTN</name>
<sequence>MGRAGPWDPDVRDLERSLKRIEAELRGDLDRLLVRRLVTVLNRRCPLRTVGASPIKDTARLGFADGLSVLAHSPEGSVLLRLLLPLHRGTSVLLERVERTEAGVAATLGWAPRHQLRALITGFDQVD</sequence>
<dbReference type="AlphaFoldDB" id="A0A553JZ04"/>